<evidence type="ECO:0000313" key="3">
    <source>
        <dbReference type="Proteomes" id="UP000007259"/>
    </source>
</evidence>
<keyword evidence="3" id="KW-1185">Reference proteome</keyword>
<dbReference type="GeneID" id="13453171"/>
<evidence type="ECO:0000256" key="1">
    <source>
        <dbReference type="SAM" id="MobiDB-lite"/>
    </source>
</evidence>
<dbReference type="VEuPathDB" id="TriTrypDB:LmxM.06.0660"/>
<feature type="region of interest" description="Disordered" evidence="1">
    <location>
        <begin position="1"/>
        <end position="292"/>
    </location>
</feature>
<dbReference type="RefSeq" id="XP_003872079.1">
    <property type="nucleotide sequence ID" value="XM_003872030.1"/>
</dbReference>
<organism evidence="2 3">
    <name type="scientific">Leishmania mexicana (strain MHOM/GT/2001/U1103)</name>
    <dbReference type="NCBI Taxonomy" id="929439"/>
    <lineage>
        <taxon>Eukaryota</taxon>
        <taxon>Discoba</taxon>
        <taxon>Euglenozoa</taxon>
        <taxon>Kinetoplastea</taxon>
        <taxon>Metakinetoplastina</taxon>
        <taxon>Trypanosomatida</taxon>
        <taxon>Trypanosomatidae</taxon>
        <taxon>Leishmaniinae</taxon>
        <taxon>Leishmania</taxon>
    </lineage>
</organism>
<dbReference type="KEGG" id="lmi:LMXM_06_0660"/>
<dbReference type="Proteomes" id="UP000007259">
    <property type="component" value="Chromosome 6"/>
</dbReference>
<gene>
    <name evidence="2" type="ORF">LMXM_06_0660</name>
</gene>
<feature type="region of interest" description="Disordered" evidence="1">
    <location>
        <begin position="349"/>
        <end position="369"/>
    </location>
</feature>
<sequence length="634" mass="66537">MGCKCAKTKERRRQEEPPGAPTEDVGQEAVRHAGTSDPDEALVRESVRPSGTASSSHWRGEDGTRPPEQLPEEAVAEPEADNAVTAVGAPDDSTHSRHSRKATTEMSVKSKESDDAPAEADDASKNAGAALQSSPSRTWTPSEQQKPEQEVPKVGSEFEFEEESNNMEKAAGDEWEVELSQPCPLPPSTQQQPEPAPVPPAAVTATLNDAEPTTPVAMESAPQPIPQRESPRSLPDSCNGQNASAAPSSNAPAPRRLSRKPSIASSSSVSVRPVRRPPQRNLVQPSTNNGGSLRALQYVASPAAAAPPRHLAPPRDEYRAAAAVPPSSTPSSASTAVTSIIDKALMPVGKPSEHMTAPHHSADTGRETVASRQHGNGFLHESSAGLRTPYSQLPLRPVSGQWRRGFLSPIPYRRGYTDPNPGAAPQKYRPSTTYMPPPTAYVMGAAGGAPPRLLFDASTLATIEASTTRLAEARTLRLAGAHNGAAAMITGNDRGNGASFSMSRHLAAPSMSVPLASRLPTSSLSDHVYSLAASAAGVSAAASAPPSITAGSSYSRGSQKPRLAMPAPRAQQQHFPASPHAVEQSLEQHTSNGAGMPARAAVSQAARYDDGVDTPSADVLYGAVQEPVVYGQRY</sequence>
<dbReference type="OMA" id="PPTAYVM"/>
<dbReference type="AlphaFoldDB" id="E9AKU5"/>
<proteinExistence type="predicted"/>
<feature type="compositionally biased region" description="Polar residues" evidence="1">
    <location>
        <begin position="131"/>
        <end position="144"/>
    </location>
</feature>
<reference evidence="2 3" key="1">
    <citation type="journal article" date="2011" name="Genome Res.">
        <title>Chromosome and gene copy number variation allow major structural change between species and strains of Leishmania.</title>
        <authorList>
            <person name="Rogers M.B."/>
            <person name="Hilley J.D."/>
            <person name="Dickens N.J."/>
            <person name="Wilkes J."/>
            <person name="Bates P.A."/>
            <person name="Depledge D.P."/>
            <person name="Harris D."/>
            <person name="Her Y."/>
            <person name="Herzyk P."/>
            <person name="Imamura H."/>
            <person name="Otto T.D."/>
            <person name="Sanders M."/>
            <person name="Seeger K."/>
            <person name="Dujardin J.C."/>
            <person name="Berriman M."/>
            <person name="Smith D.F."/>
            <person name="Hertz-Fowler C."/>
            <person name="Mottram J.C."/>
        </authorList>
    </citation>
    <scope>NUCLEOTIDE SEQUENCE [LARGE SCALE GENOMIC DNA]</scope>
    <source>
        <strain evidence="2 3">MHOM/GT/2001/U1103</strain>
    </source>
</reference>
<dbReference type="PhylomeDB" id="E9AKU5"/>
<feature type="compositionally biased region" description="Acidic residues" evidence="1">
    <location>
        <begin position="70"/>
        <end position="80"/>
    </location>
</feature>
<accession>E9AKU5</accession>
<protein>
    <submittedName>
        <fullName evidence="2">Uncharacterized protein</fullName>
    </submittedName>
</protein>
<feature type="compositionally biased region" description="Polar residues" evidence="1">
    <location>
        <begin position="281"/>
        <end position="291"/>
    </location>
</feature>
<feature type="compositionally biased region" description="Low complexity" evidence="1">
    <location>
        <begin position="543"/>
        <end position="553"/>
    </location>
</feature>
<dbReference type="EMBL" id="FR799559">
    <property type="protein sequence ID" value="CBZ23547.1"/>
    <property type="molecule type" value="Genomic_DNA"/>
</dbReference>
<feature type="compositionally biased region" description="Low complexity" evidence="1">
    <location>
        <begin position="242"/>
        <end position="254"/>
    </location>
</feature>
<name>E9AKU5_LEIMU</name>
<dbReference type="OrthoDB" id="267346at2759"/>
<evidence type="ECO:0000313" key="2">
    <source>
        <dbReference type="EMBL" id="CBZ23547.1"/>
    </source>
</evidence>
<feature type="region of interest" description="Disordered" evidence="1">
    <location>
        <begin position="543"/>
        <end position="602"/>
    </location>
</feature>